<dbReference type="RefSeq" id="WP_302723029.1">
    <property type="nucleotide sequence ID" value="NZ_JAULRU010000577.1"/>
</dbReference>
<proteinExistence type="predicted"/>
<organism evidence="7 8">
    <name type="scientific">Gilvimarinus gilvus</name>
    <dbReference type="NCBI Taxonomy" id="3058038"/>
    <lineage>
        <taxon>Bacteria</taxon>
        <taxon>Pseudomonadati</taxon>
        <taxon>Pseudomonadota</taxon>
        <taxon>Gammaproteobacteria</taxon>
        <taxon>Cellvibrionales</taxon>
        <taxon>Cellvibrionaceae</taxon>
        <taxon>Gilvimarinus</taxon>
    </lineage>
</organism>
<dbReference type="InterPro" id="IPR051533">
    <property type="entry name" value="WaaL-like"/>
</dbReference>
<keyword evidence="3 5" id="KW-1133">Transmembrane helix</keyword>
<evidence type="ECO:0000256" key="2">
    <source>
        <dbReference type="ARBA" id="ARBA00022692"/>
    </source>
</evidence>
<feature type="transmembrane region" description="Helical" evidence="5">
    <location>
        <begin position="165"/>
        <end position="183"/>
    </location>
</feature>
<dbReference type="PANTHER" id="PTHR37422">
    <property type="entry name" value="TEICHURONIC ACID BIOSYNTHESIS PROTEIN TUAE"/>
    <property type="match status" value="1"/>
</dbReference>
<sequence>MSSNRIAMDHPIPQVMFYLIIASIPFFRWRQLPGPDFMKLDWLLTAGLLGLIGAYLGTLKGPPTRLRANIWIPWVLFLLANLLATLLSPYPDQAWSGMVVLFQASIYFMIVLLLVSDRGFETFLPWTIGLSMGLGALLSVLGYFFNVEAFSQEGTERAYGGTISANNMALMCVYALPVAVHWAVYGKRNLIKLLGLGTSLMMVLGVVSTVSRGGFLNLLVVSGLLAYQYRIHFKVRYLGLVVAGMTIGLLVIGTMIPEEFFERQATLVTEGTQDKSLDRRSSYVIVAFDAIQAKPILGWGTSAFRKLWVESEETRWFDMIERPAHNTYLEVAVGSGILGLCLFAALLLKAYLNFRNAEKMLLQKHLYEAAHLVGAYKLGLVVVLFYFLFKSGIEHKYFLLALPLSVVALRFALAKTEALSSEAQTDARATSP</sequence>
<dbReference type="GO" id="GO:0016874">
    <property type="term" value="F:ligase activity"/>
    <property type="evidence" value="ECO:0007669"/>
    <property type="project" value="UniProtKB-KW"/>
</dbReference>
<keyword evidence="7" id="KW-0436">Ligase</keyword>
<keyword evidence="2 5" id="KW-0812">Transmembrane</keyword>
<feature type="domain" description="O-antigen ligase-related" evidence="6">
    <location>
        <begin position="199"/>
        <end position="344"/>
    </location>
</feature>
<comment type="caution">
    <text evidence="7">The sequence shown here is derived from an EMBL/GenBank/DDBJ whole genome shotgun (WGS) entry which is preliminary data.</text>
</comment>
<keyword evidence="8" id="KW-1185">Reference proteome</keyword>
<feature type="transmembrane region" description="Helical" evidence="5">
    <location>
        <begin position="42"/>
        <end position="59"/>
    </location>
</feature>
<feature type="transmembrane region" description="Helical" evidence="5">
    <location>
        <begin position="94"/>
        <end position="116"/>
    </location>
</feature>
<dbReference type="Proteomes" id="UP001273505">
    <property type="component" value="Unassembled WGS sequence"/>
</dbReference>
<gene>
    <name evidence="7" type="ORF">SCD92_02580</name>
</gene>
<dbReference type="EMBL" id="JAXAFO010000003">
    <property type="protein sequence ID" value="MDX6848228.1"/>
    <property type="molecule type" value="Genomic_DNA"/>
</dbReference>
<feature type="transmembrane region" description="Helical" evidence="5">
    <location>
        <begin position="12"/>
        <end position="30"/>
    </location>
</feature>
<evidence type="ECO:0000256" key="3">
    <source>
        <dbReference type="ARBA" id="ARBA00022989"/>
    </source>
</evidence>
<evidence type="ECO:0000256" key="1">
    <source>
        <dbReference type="ARBA" id="ARBA00004141"/>
    </source>
</evidence>
<comment type="subcellular location">
    <subcellularLocation>
        <location evidence="1">Membrane</location>
        <topology evidence="1">Multi-pass membrane protein</topology>
    </subcellularLocation>
</comment>
<evidence type="ECO:0000313" key="8">
    <source>
        <dbReference type="Proteomes" id="UP001273505"/>
    </source>
</evidence>
<accession>A0ABU4RX47</accession>
<feature type="transmembrane region" description="Helical" evidence="5">
    <location>
        <begin position="328"/>
        <end position="348"/>
    </location>
</feature>
<reference evidence="7 8" key="1">
    <citation type="submission" date="2023-11" db="EMBL/GenBank/DDBJ databases">
        <title>Gilvimarinus fulvus sp. nov., isolated from the surface of Kelp.</title>
        <authorList>
            <person name="Sun Y.Y."/>
            <person name="Gong Y."/>
            <person name="Du Z.J."/>
        </authorList>
    </citation>
    <scope>NUCLEOTIDE SEQUENCE [LARGE SCALE GENOMIC DNA]</scope>
    <source>
        <strain evidence="7 8">SDUM040013</strain>
    </source>
</reference>
<feature type="transmembrane region" description="Helical" evidence="5">
    <location>
        <begin position="395"/>
        <end position="413"/>
    </location>
</feature>
<dbReference type="InterPro" id="IPR007016">
    <property type="entry name" value="O-antigen_ligase-rel_domated"/>
</dbReference>
<feature type="transmembrane region" description="Helical" evidence="5">
    <location>
        <begin position="369"/>
        <end position="389"/>
    </location>
</feature>
<keyword evidence="4 5" id="KW-0472">Membrane</keyword>
<evidence type="ECO:0000256" key="4">
    <source>
        <dbReference type="ARBA" id="ARBA00023136"/>
    </source>
</evidence>
<evidence type="ECO:0000256" key="5">
    <source>
        <dbReference type="SAM" id="Phobius"/>
    </source>
</evidence>
<feature type="transmembrane region" description="Helical" evidence="5">
    <location>
        <begin position="237"/>
        <end position="256"/>
    </location>
</feature>
<protein>
    <submittedName>
        <fullName evidence="7">O-antigen ligase family protein</fullName>
    </submittedName>
</protein>
<evidence type="ECO:0000313" key="7">
    <source>
        <dbReference type="EMBL" id="MDX6848228.1"/>
    </source>
</evidence>
<dbReference type="PANTHER" id="PTHR37422:SF13">
    <property type="entry name" value="LIPOPOLYSACCHARIDE BIOSYNTHESIS PROTEIN PA4999-RELATED"/>
    <property type="match status" value="1"/>
</dbReference>
<feature type="transmembrane region" description="Helical" evidence="5">
    <location>
        <begin position="123"/>
        <end position="145"/>
    </location>
</feature>
<evidence type="ECO:0000259" key="6">
    <source>
        <dbReference type="Pfam" id="PF04932"/>
    </source>
</evidence>
<dbReference type="Pfam" id="PF04932">
    <property type="entry name" value="Wzy_C"/>
    <property type="match status" value="1"/>
</dbReference>
<feature type="transmembrane region" description="Helical" evidence="5">
    <location>
        <begin position="71"/>
        <end position="88"/>
    </location>
</feature>
<name>A0ABU4RX47_9GAMM</name>